<reference evidence="1 2" key="1">
    <citation type="journal article" date="2016" name="Nat. Commun.">
        <title>Thousands of microbial genomes shed light on interconnected biogeochemical processes in an aquifer system.</title>
        <authorList>
            <person name="Anantharaman K."/>
            <person name="Brown C.T."/>
            <person name="Hug L.A."/>
            <person name="Sharon I."/>
            <person name="Castelle C.J."/>
            <person name="Probst A.J."/>
            <person name="Thomas B.C."/>
            <person name="Singh A."/>
            <person name="Wilkins M.J."/>
            <person name="Karaoz U."/>
            <person name="Brodie E.L."/>
            <person name="Williams K.H."/>
            <person name="Hubbard S.S."/>
            <person name="Banfield J.F."/>
        </authorList>
    </citation>
    <scope>NUCLEOTIDE SEQUENCE [LARGE SCALE GENOMIC DNA]</scope>
</reference>
<protein>
    <submittedName>
        <fullName evidence="1">Uncharacterized protein</fullName>
    </submittedName>
</protein>
<name>A0A1F6T6Y7_9PROT</name>
<evidence type="ECO:0000313" key="1">
    <source>
        <dbReference type="EMBL" id="OGI40894.1"/>
    </source>
</evidence>
<accession>A0A1F6T6Y7</accession>
<sequence length="293" mass="31074">MYVERAAEDVGEAEGVVDLVRVIRAAGGHDEIGPDRVRELGADLRVGVGEREHDRTIGHGAHHVGCNQIGGRHADEHIGAMHGVVERAMAGLLRITTLVDIEIVAVGADHALAVEQQNIVAARAEREQQLDGGEPGGAGAEQGDARVGQFLFLQFERVDQAGADDDGGAVLVVVEHRDVEACAQHLLDGETVGRGDVLEVDAAEGRGDVGHRVDEGIAVRRVHFDVEYIDAGEVLEQHGLAFQHRFRGQRAAVAEAEDGAAVADYRHQVALVGVAVGGVGVARDFAHRFGNAR</sequence>
<comment type="caution">
    <text evidence="1">The sequence shown here is derived from an EMBL/GenBank/DDBJ whole genome shotgun (WGS) entry which is preliminary data.</text>
</comment>
<dbReference type="AlphaFoldDB" id="A0A1F6T6Y7"/>
<proteinExistence type="predicted"/>
<dbReference type="Proteomes" id="UP000178379">
    <property type="component" value="Unassembled WGS sequence"/>
</dbReference>
<gene>
    <name evidence="1" type="ORF">A2140_00540</name>
</gene>
<organism evidence="1 2">
    <name type="scientific">Candidatus Muproteobacteria bacterium RBG_16_62_13</name>
    <dbReference type="NCBI Taxonomy" id="1817756"/>
    <lineage>
        <taxon>Bacteria</taxon>
        <taxon>Pseudomonadati</taxon>
        <taxon>Pseudomonadota</taxon>
        <taxon>Candidatus Muproteobacteria</taxon>
    </lineage>
</organism>
<evidence type="ECO:0000313" key="2">
    <source>
        <dbReference type="Proteomes" id="UP000178379"/>
    </source>
</evidence>
<dbReference type="EMBL" id="MFSQ01000048">
    <property type="protein sequence ID" value="OGI40894.1"/>
    <property type="molecule type" value="Genomic_DNA"/>
</dbReference>